<sequence length="461" mass="49788">MSTEVRTAGAVFHGSRSITAPPTWAQQAMWNTIGRMRPNDAFLNAKFALAVPEGRTVDDVCRAVGEAAAAHEALRTRYPESADGHITQVVERSGELPVTVRASDATPVLTVLDDLAERAFDHAADWPVRFAVLVDDGTPTHLLFVGSHLSFDGIGKNLLHEDLAARLAGERPRADRTPPMTAADLAIDEQSPAAQARNAAAVARWHRLVDTHDVVHFPLALHDSDIDPRWLVSSMSAPVVAPAVELIARRCRVTTPAVFMAATAVLVSALSGRPTVVLKNMISNRFTDAEKAFVGTISQSCATVVHVGGSTFDEVVTRTMTASVRGYSMGRYRLADIYDVAPPQLFDCFHNDLRDVDRRGPGEPPRVEEVTALREVSSAVPALRLPLHGSKFYLEVRDGADGPESVLIVDRRHLALAEPERLLLALAAFLANRATSPAVGGAVGQLLECLVRTPIRLDGRT</sequence>
<dbReference type="GO" id="GO:0005737">
    <property type="term" value="C:cytoplasm"/>
    <property type="evidence" value="ECO:0007669"/>
    <property type="project" value="TreeGrafter"/>
</dbReference>
<dbReference type="GO" id="GO:0031177">
    <property type="term" value="F:phosphopantetheine binding"/>
    <property type="evidence" value="ECO:0007669"/>
    <property type="project" value="TreeGrafter"/>
</dbReference>
<dbReference type="InterPro" id="IPR001242">
    <property type="entry name" value="Condensation_dom"/>
</dbReference>
<dbReference type="GO" id="GO:0044550">
    <property type="term" value="P:secondary metabolite biosynthetic process"/>
    <property type="evidence" value="ECO:0007669"/>
    <property type="project" value="TreeGrafter"/>
</dbReference>
<dbReference type="EMBL" id="PVTF01000005">
    <property type="protein sequence ID" value="PRY41287.1"/>
    <property type="molecule type" value="Genomic_DNA"/>
</dbReference>
<dbReference type="GO" id="GO:0043041">
    <property type="term" value="P:amino acid activation for nonribosomal peptide biosynthetic process"/>
    <property type="evidence" value="ECO:0007669"/>
    <property type="project" value="TreeGrafter"/>
</dbReference>
<keyword evidence="3" id="KW-1185">Reference proteome</keyword>
<reference evidence="2 3" key="1">
    <citation type="submission" date="2018-03" db="EMBL/GenBank/DDBJ databases">
        <title>Genomic Encyclopedia of Archaeal and Bacterial Type Strains, Phase II (KMG-II): from individual species to whole genera.</title>
        <authorList>
            <person name="Goeker M."/>
        </authorList>
    </citation>
    <scope>NUCLEOTIDE SEQUENCE [LARGE SCALE GENOMIC DNA]</scope>
    <source>
        <strain evidence="2 3">DSM 44720</strain>
    </source>
</reference>
<gene>
    <name evidence="2" type="ORF">CLV43_10545</name>
</gene>
<dbReference type="GO" id="GO:0003824">
    <property type="term" value="F:catalytic activity"/>
    <property type="evidence" value="ECO:0007669"/>
    <property type="project" value="InterPro"/>
</dbReference>
<proteinExistence type="predicted"/>
<dbReference type="Gene3D" id="3.30.559.30">
    <property type="entry name" value="Nonribosomal peptide synthetase, condensation domain"/>
    <property type="match status" value="1"/>
</dbReference>
<dbReference type="InterPro" id="IPR023213">
    <property type="entry name" value="CAT-like_dom_sf"/>
</dbReference>
<evidence type="ECO:0000313" key="3">
    <source>
        <dbReference type="Proteomes" id="UP000239494"/>
    </source>
</evidence>
<feature type="domain" description="Condensation" evidence="1">
    <location>
        <begin position="21"/>
        <end position="339"/>
    </location>
</feature>
<accession>A0A2T0T6H4</accession>
<dbReference type="Gene3D" id="3.30.559.10">
    <property type="entry name" value="Chloramphenicol acetyltransferase-like domain"/>
    <property type="match status" value="1"/>
</dbReference>
<evidence type="ECO:0000259" key="1">
    <source>
        <dbReference type="Pfam" id="PF00668"/>
    </source>
</evidence>
<evidence type="ECO:0000313" key="2">
    <source>
        <dbReference type="EMBL" id="PRY41287.1"/>
    </source>
</evidence>
<dbReference type="SUPFAM" id="SSF52777">
    <property type="entry name" value="CoA-dependent acyltransferases"/>
    <property type="match status" value="2"/>
</dbReference>
<protein>
    <submittedName>
        <fullName evidence="2">Condensation domain-containing protein</fullName>
    </submittedName>
</protein>
<dbReference type="AlphaFoldDB" id="A0A2T0T6H4"/>
<dbReference type="Pfam" id="PF00668">
    <property type="entry name" value="Condensation"/>
    <property type="match status" value="1"/>
</dbReference>
<comment type="caution">
    <text evidence="2">The sequence shown here is derived from an EMBL/GenBank/DDBJ whole genome shotgun (WGS) entry which is preliminary data.</text>
</comment>
<organism evidence="2 3">
    <name type="scientific">Umezawaea tangerina</name>
    <dbReference type="NCBI Taxonomy" id="84725"/>
    <lineage>
        <taxon>Bacteria</taxon>
        <taxon>Bacillati</taxon>
        <taxon>Actinomycetota</taxon>
        <taxon>Actinomycetes</taxon>
        <taxon>Pseudonocardiales</taxon>
        <taxon>Pseudonocardiaceae</taxon>
        <taxon>Umezawaea</taxon>
    </lineage>
</organism>
<dbReference type="PANTHER" id="PTHR45527:SF1">
    <property type="entry name" value="FATTY ACID SYNTHASE"/>
    <property type="match status" value="1"/>
</dbReference>
<dbReference type="GO" id="GO:0008610">
    <property type="term" value="P:lipid biosynthetic process"/>
    <property type="evidence" value="ECO:0007669"/>
    <property type="project" value="UniProtKB-ARBA"/>
</dbReference>
<dbReference type="PANTHER" id="PTHR45527">
    <property type="entry name" value="NONRIBOSOMAL PEPTIDE SYNTHETASE"/>
    <property type="match status" value="1"/>
</dbReference>
<dbReference type="RefSeq" id="WP_106188338.1">
    <property type="nucleotide sequence ID" value="NZ_PVTF01000005.1"/>
</dbReference>
<name>A0A2T0T6H4_9PSEU</name>
<dbReference type="OrthoDB" id="5194982at2"/>
<dbReference type="Proteomes" id="UP000239494">
    <property type="component" value="Unassembled WGS sequence"/>
</dbReference>